<feature type="chain" id="PRO_5001986273" description="Endonuclease G" evidence="3">
    <location>
        <begin position="24"/>
        <end position="525"/>
    </location>
</feature>
<reference evidence="6 7" key="1">
    <citation type="submission" date="2014-08" db="EMBL/GenBank/DDBJ databases">
        <title>Porphyromonas cangingivalis strain:COT-109_OH1386 Genome sequencing.</title>
        <authorList>
            <person name="Wallis C."/>
            <person name="Deusch O."/>
            <person name="O'Flynn C."/>
            <person name="Davis I."/>
            <person name="Jospin G."/>
            <person name="Darling A.E."/>
            <person name="Coil D.A."/>
            <person name="Alexiev A."/>
            <person name="Horsfall A."/>
            <person name="Kirkwood N."/>
            <person name="Harris S."/>
            <person name="Eisen J.A."/>
        </authorList>
    </citation>
    <scope>NUCLEOTIDE SEQUENCE [LARGE SCALE GENOMIC DNA]</scope>
    <source>
        <strain evidence="7">COT-109 OH1386</strain>
    </source>
</reference>
<dbReference type="InterPro" id="IPR044925">
    <property type="entry name" value="His-Me_finger_sf"/>
</dbReference>
<dbReference type="Proteomes" id="UP000030125">
    <property type="component" value="Unassembled WGS sequence"/>
</dbReference>
<dbReference type="eggNOG" id="COG1864">
    <property type="taxonomic scope" value="Bacteria"/>
</dbReference>
<dbReference type="Gene3D" id="2.60.40.2620">
    <property type="entry name" value="Fimbrillin-like"/>
    <property type="match status" value="1"/>
</dbReference>
<dbReference type="Pfam" id="PF01223">
    <property type="entry name" value="Endonuclease_NS"/>
    <property type="match status" value="1"/>
</dbReference>
<dbReference type="InterPro" id="IPR040255">
    <property type="entry name" value="Non-specific_endonuclease"/>
</dbReference>
<feature type="active site" description="Proton acceptor" evidence="1">
    <location>
        <position position="374"/>
    </location>
</feature>
<evidence type="ECO:0000259" key="4">
    <source>
        <dbReference type="SMART" id="SM00477"/>
    </source>
</evidence>
<keyword evidence="3" id="KW-0732">Signal</keyword>
<evidence type="ECO:0000256" key="3">
    <source>
        <dbReference type="SAM" id="SignalP"/>
    </source>
</evidence>
<dbReference type="GO" id="GO:0003676">
    <property type="term" value="F:nucleic acid binding"/>
    <property type="evidence" value="ECO:0007669"/>
    <property type="project" value="InterPro"/>
</dbReference>
<proteinExistence type="predicted"/>
<keyword evidence="7" id="KW-1185">Reference proteome</keyword>
<dbReference type="AlphaFoldDB" id="A0A0A2ELY8"/>
<accession>A0A0A2ELY8</accession>
<evidence type="ECO:0000259" key="5">
    <source>
        <dbReference type="SMART" id="SM00892"/>
    </source>
</evidence>
<dbReference type="PANTHER" id="PTHR13966">
    <property type="entry name" value="ENDONUCLEASE RELATED"/>
    <property type="match status" value="1"/>
</dbReference>
<feature type="domain" description="DNA/RNA non-specific endonuclease/pyrophosphatase/phosphodiesterase" evidence="5">
    <location>
        <begin position="307"/>
        <end position="512"/>
    </location>
</feature>
<feature type="signal peptide" evidence="3">
    <location>
        <begin position="1"/>
        <end position="23"/>
    </location>
</feature>
<evidence type="ECO:0000256" key="2">
    <source>
        <dbReference type="PIRSR" id="PIRSR640255-2"/>
    </source>
</evidence>
<dbReference type="GO" id="GO:0016787">
    <property type="term" value="F:hydrolase activity"/>
    <property type="evidence" value="ECO:0007669"/>
    <property type="project" value="InterPro"/>
</dbReference>
<evidence type="ECO:0008006" key="8">
    <source>
        <dbReference type="Google" id="ProtNLM"/>
    </source>
</evidence>
<sequence>MCKQPTLALLFLTMLLSSCQKWSHEEVAPLPTYISFGSSVEGDELLRASGTAFDIDDRIGIFGYEAGTETAFDPLVNTEFVTSGNGLFAPVGRRILYPEQDKRYDFLAYYPYREFSGGSSIPLDLSKQEDFMYSDNLKNVAKGTYSENELVFKRRMAKVILNLSAVNEGTSISSASVVFKEVVSRANFDLKTGALSLGSETADIEARTSPVERGVEASVILFPAPAKSTKVEIRVGGKSYDWVLDKELKAGFNYRFNIKVDGVDVIVTQRSEYEEVPVYTKGGAAPNSIKVLHFMNAKWLLRSTNFGPRNFMVLYDKKNKLPYWIAHPLHPSYMDKTIKRTDKWQYDPAIARELQPNLKNAFNHTPRGTIARGHLFPSGDRTHDRLANEMTFYYTNMAAQYSNFNSGQWNSLEGAVRKWTQEYGDTVYIVTGVILQQPIKETTTDKDGNVFPVPDYYYKAIMKKPRGKAPKCLAFKMPNSPANTQKYEQSVISVEELERITGFTYFPSVTDPAAKRIKSIQEWKK</sequence>
<dbReference type="GO" id="GO:0046872">
    <property type="term" value="F:metal ion binding"/>
    <property type="evidence" value="ECO:0007669"/>
    <property type="project" value="UniProtKB-KW"/>
</dbReference>
<dbReference type="CDD" id="cd13121">
    <property type="entry name" value="BF2867_like_C"/>
    <property type="match status" value="1"/>
</dbReference>
<name>A0A0A2ELY8_PORCN</name>
<gene>
    <name evidence="6" type="ORF">HQ35_09885</name>
</gene>
<organism evidence="6 7">
    <name type="scientific">Porphyromonas cangingivalis</name>
    <dbReference type="NCBI Taxonomy" id="36874"/>
    <lineage>
        <taxon>Bacteria</taxon>
        <taxon>Pseudomonadati</taxon>
        <taxon>Bacteroidota</taxon>
        <taxon>Bacteroidia</taxon>
        <taxon>Bacteroidales</taxon>
        <taxon>Porphyromonadaceae</taxon>
        <taxon>Porphyromonas</taxon>
    </lineage>
</organism>
<dbReference type="GO" id="GO:0004519">
    <property type="term" value="F:endonuclease activity"/>
    <property type="evidence" value="ECO:0007669"/>
    <property type="project" value="TreeGrafter"/>
</dbReference>
<dbReference type="SMART" id="SM00477">
    <property type="entry name" value="NUC"/>
    <property type="match status" value="1"/>
</dbReference>
<comment type="caution">
    <text evidence="6">The sequence shown here is derived from an EMBL/GenBank/DDBJ whole genome shotgun (WGS) entry which is preliminary data.</text>
</comment>
<evidence type="ECO:0000256" key="1">
    <source>
        <dbReference type="PIRSR" id="PIRSR640255-1"/>
    </source>
</evidence>
<dbReference type="InterPro" id="IPR044929">
    <property type="entry name" value="DNA/RNA_non-sp_Endonuclease_sf"/>
</dbReference>
<dbReference type="InterPro" id="IPR001604">
    <property type="entry name" value="Endo_G_ENPP1-like_dom"/>
</dbReference>
<feature type="domain" description="ENPP1-3/EXOG-like endonuclease/phosphodiesterase" evidence="4">
    <location>
        <begin position="308"/>
        <end position="512"/>
    </location>
</feature>
<dbReference type="InterPro" id="IPR020821">
    <property type="entry name" value="ENPP1-3/EXOG-like_nuc-like"/>
</dbReference>
<dbReference type="CDD" id="cd13120">
    <property type="entry name" value="BF2867_like_N"/>
    <property type="match status" value="1"/>
</dbReference>
<evidence type="ECO:0000313" key="6">
    <source>
        <dbReference type="EMBL" id="KGN78515.1"/>
    </source>
</evidence>
<evidence type="ECO:0000313" key="7">
    <source>
        <dbReference type="Proteomes" id="UP000030125"/>
    </source>
</evidence>
<dbReference type="SMART" id="SM00892">
    <property type="entry name" value="Endonuclease_NS"/>
    <property type="match status" value="1"/>
</dbReference>
<dbReference type="PANTHER" id="PTHR13966:SF5">
    <property type="entry name" value="ENDONUCLEASE G, MITOCHONDRIAL"/>
    <property type="match status" value="1"/>
</dbReference>
<dbReference type="Pfam" id="PF13149">
    <property type="entry name" value="Mfa_like_1"/>
    <property type="match status" value="1"/>
</dbReference>
<keyword evidence="2" id="KW-0479">Metal-binding</keyword>
<dbReference type="SUPFAM" id="SSF54060">
    <property type="entry name" value="His-Me finger endonucleases"/>
    <property type="match status" value="1"/>
</dbReference>
<dbReference type="Gene3D" id="2.60.40.2630">
    <property type="match status" value="1"/>
</dbReference>
<dbReference type="Gene3D" id="3.40.570.10">
    <property type="entry name" value="Extracellular Endonuclease, subunit A"/>
    <property type="match status" value="1"/>
</dbReference>
<dbReference type="STRING" id="36874.HQ34_06575"/>
<dbReference type="EMBL" id="JQJD01000060">
    <property type="protein sequence ID" value="KGN78515.1"/>
    <property type="molecule type" value="Genomic_DNA"/>
</dbReference>
<feature type="binding site" evidence="2">
    <location>
        <position position="405"/>
    </location>
    <ligand>
        <name>Mg(2+)</name>
        <dbReference type="ChEBI" id="CHEBI:18420"/>
        <note>catalytic</note>
    </ligand>
</feature>
<dbReference type="InterPro" id="IPR042278">
    <property type="entry name" value="Mfa-like_1_N"/>
</dbReference>
<dbReference type="InterPro" id="IPR025049">
    <property type="entry name" value="Mfa-like_1"/>
</dbReference>
<dbReference type="PROSITE" id="PS51257">
    <property type="entry name" value="PROKAR_LIPOPROTEIN"/>
    <property type="match status" value="1"/>
</dbReference>
<protein>
    <recommendedName>
        <fullName evidence="8">Endonuclease G</fullName>
    </recommendedName>
</protein>